<accession>A0A653CR37</accession>
<evidence type="ECO:0000256" key="1">
    <source>
        <dbReference type="SAM" id="MobiDB-lite"/>
    </source>
</evidence>
<feature type="region of interest" description="Disordered" evidence="1">
    <location>
        <begin position="1"/>
        <end position="36"/>
    </location>
</feature>
<sequence length="235" mass="26712">MSRNVHPQQLLQQQQYQHQQLPQPQQPQQQQQPPYTYYTATEYYSNMDQLQQDGDYSTDYVSDSDGFFSDHQQQYIQHGDVYNTTQATSGYNIKKPKSGPDVVQAADTRRYNRQPAAKPPKRPHTLIAVAAENYPQYYDVAGILPSQQQYHSASTCPLSSMSQQMSSVAQQLASSGQQPMITISQPESAYRDYGDIPVVQQHQPPMRQDQQYQNKVGKQTTGTTKKYPITVGTPK</sequence>
<keyword evidence="3" id="KW-1185">Reference proteome</keyword>
<protein>
    <submittedName>
        <fullName evidence="2">Uncharacterized protein</fullName>
    </submittedName>
</protein>
<organism evidence="2 3">
    <name type="scientific">Callosobruchus maculatus</name>
    <name type="common">Southern cowpea weevil</name>
    <name type="synonym">Pulse bruchid</name>
    <dbReference type="NCBI Taxonomy" id="64391"/>
    <lineage>
        <taxon>Eukaryota</taxon>
        <taxon>Metazoa</taxon>
        <taxon>Ecdysozoa</taxon>
        <taxon>Arthropoda</taxon>
        <taxon>Hexapoda</taxon>
        <taxon>Insecta</taxon>
        <taxon>Pterygota</taxon>
        <taxon>Neoptera</taxon>
        <taxon>Endopterygota</taxon>
        <taxon>Coleoptera</taxon>
        <taxon>Polyphaga</taxon>
        <taxon>Cucujiformia</taxon>
        <taxon>Chrysomeloidea</taxon>
        <taxon>Chrysomelidae</taxon>
        <taxon>Bruchinae</taxon>
        <taxon>Bruchini</taxon>
        <taxon>Callosobruchus</taxon>
    </lineage>
</organism>
<gene>
    <name evidence="2" type="ORF">CALMAC_LOCUS11094</name>
</gene>
<feature type="compositionally biased region" description="Low complexity" evidence="1">
    <location>
        <begin position="1"/>
        <end position="35"/>
    </location>
</feature>
<dbReference type="Proteomes" id="UP000410492">
    <property type="component" value="Unassembled WGS sequence"/>
</dbReference>
<dbReference type="AlphaFoldDB" id="A0A653CR37"/>
<proteinExistence type="predicted"/>
<feature type="compositionally biased region" description="Low complexity" evidence="1">
    <location>
        <begin position="200"/>
        <end position="226"/>
    </location>
</feature>
<evidence type="ECO:0000313" key="3">
    <source>
        <dbReference type="Proteomes" id="UP000410492"/>
    </source>
</evidence>
<reference evidence="2 3" key="1">
    <citation type="submission" date="2019-01" db="EMBL/GenBank/DDBJ databases">
        <authorList>
            <person name="Sayadi A."/>
        </authorList>
    </citation>
    <scope>NUCLEOTIDE SEQUENCE [LARGE SCALE GENOMIC DNA]</scope>
</reference>
<evidence type="ECO:0000313" key="2">
    <source>
        <dbReference type="EMBL" id="VEN50266.1"/>
    </source>
</evidence>
<dbReference type="OrthoDB" id="6754767at2759"/>
<feature type="region of interest" description="Disordered" evidence="1">
    <location>
        <begin position="200"/>
        <end position="235"/>
    </location>
</feature>
<dbReference type="EMBL" id="CAACVG010008546">
    <property type="protein sequence ID" value="VEN50266.1"/>
    <property type="molecule type" value="Genomic_DNA"/>
</dbReference>
<name>A0A653CR37_CALMS</name>